<feature type="compositionally biased region" description="Low complexity" evidence="6">
    <location>
        <begin position="483"/>
        <end position="505"/>
    </location>
</feature>
<dbReference type="InterPro" id="IPR050329">
    <property type="entry name" value="GLI_C2H2-zinc-finger"/>
</dbReference>
<dbReference type="PANTHER" id="PTHR19818">
    <property type="entry name" value="ZINC FINGER PROTEIN ZIC AND GLI"/>
    <property type="match status" value="1"/>
</dbReference>
<feature type="region of interest" description="Disordered" evidence="6">
    <location>
        <begin position="526"/>
        <end position="560"/>
    </location>
</feature>
<feature type="region of interest" description="Disordered" evidence="6">
    <location>
        <begin position="1"/>
        <end position="173"/>
    </location>
</feature>
<feature type="region of interest" description="Disordered" evidence="6">
    <location>
        <begin position="258"/>
        <end position="309"/>
    </location>
</feature>
<evidence type="ECO:0000256" key="5">
    <source>
        <dbReference type="PROSITE-ProRule" id="PRU00042"/>
    </source>
</evidence>
<feature type="region of interest" description="Disordered" evidence="6">
    <location>
        <begin position="442"/>
        <end position="505"/>
    </location>
</feature>
<evidence type="ECO:0000313" key="9">
    <source>
        <dbReference type="Proteomes" id="UP001365128"/>
    </source>
</evidence>
<dbReference type="SUPFAM" id="SSF57667">
    <property type="entry name" value="beta-beta-alpha zinc fingers"/>
    <property type="match status" value="1"/>
</dbReference>
<keyword evidence="9" id="KW-1185">Reference proteome</keyword>
<feature type="compositionally biased region" description="Pro residues" evidence="6">
    <location>
        <begin position="145"/>
        <end position="170"/>
    </location>
</feature>
<dbReference type="PROSITE" id="PS00028">
    <property type="entry name" value="ZINC_FINGER_C2H2_1"/>
    <property type="match status" value="2"/>
</dbReference>
<proteinExistence type="predicted"/>
<evidence type="ECO:0000256" key="1">
    <source>
        <dbReference type="ARBA" id="ARBA00022723"/>
    </source>
</evidence>
<feature type="domain" description="C2H2-type" evidence="7">
    <location>
        <begin position="393"/>
        <end position="420"/>
    </location>
</feature>
<feature type="compositionally biased region" description="Pro residues" evidence="6">
    <location>
        <begin position="741"/>
        <end position="750"/>
    </location>
</feature>
<dbReference type="EMBL" id="JBBPDW010000005">
    <property type="protein sequence ID" value="KAK7552434.1"/>
    <property type="molecule type" value="Genomic_DNA"/>
</dbReference>
<gene>
    <name evidence="8" type="ORF">IWX46DRAFT_341691</name>
</gene>
<sequence length="830" mass="88523">MLSNPTSSIQQRRQMHRRQNSTPTIFEAPQVQPMPNMAQRQHFHRRGMSVDQKPTLLSPFPDRMAPPANHQPSTNPQGDNQVSNGTNIGQTHPQHTVQVAQQHSMAQPGPPFPHFQDPAAHLNQPQPHLHHPLSPAQPPLGQGGPHPPPPPPPPPPPLQNAPPPPHPLQPSPQQLHDLERHIRAVYGTSATVQVSILPPQVTQSNKSSPMTPLDHLDIAPMPSSFSDACEINLQPPAEDHGFNFSLATHESDNGYDSSLYSSDAISPGCSPSTSPRQRAFQHHGHLAPGPQLSLSRRPSLVPMSRSSTEMDGLLSPIPIKHDMSPQAMPFAELNLDGSVEETGITAEEIQAYISEQDPNNHRWTCLFPDCGKTFGRRENIRSHVQTHLGDRQYRCNHCGKCFVRQHDLKRHAKIHTGDKPYKCPCGAGFARQDALTRHRQRGMCDGAFPGAVKKQARRGRPRKHRPEMEERLEKSSRTRKALASNYESSASSDDSPGSSGYSPAANVHECDSARFGNLNGLHNSDVPSSFSSRSAESEFPASSPSALDLDSPSSPMPADCTTPSAFATLSAPSDCVAPSALSDFKPNESLERSLHSALSAALSPASSACPVDPSLTSLPNSFNAEAASSPFDPQLSSPAAQPVDHSKLDLDLSDPTSANNNDDDSDLLQLQSSHPFDGVATPPMSPVPNNDDYLNSTSSPAKDSSSDNMLSVPKGASARAASSPSKPKRTSSGRTVSNPFSTPPSSPPPMAAGGSFFADAASAGNAGAAFDLQPLGDPLVPVSCGGAGFGGPSSAMWDPFEEGMDSVLAGAGEIGGGAGDYPWDFGEMEQ</sequence>
<evidence type="ECO:0000313" key="8">
    <source>
        <dbReference type="EMBL" id="KAK7552434.1"/>
    </source>
</evidence>
<dbReference type="PROSITE" id="PS50157">
    <property type="entry name" value="ZINC_FINGER_C2H2_2"/>
    <property type="match status" value="2"/>
</dbReference>
<feature type="compositionally biased region" description="Polar residues" evidence="6">
    <location>
        <begin position="258"/>
        <end position="276"/>
    </location>
</feature>
<feature type="compositionally biased region" description="Basic residues" evidence="6">
    <location>
        <begin position="454"/>
        <end position="465"/>
    </location>
</feature>
<evidence type="ECO:0000256" key="3">
    <source>
        <dbReference type="ARBA" id="ARBA00022771"/>
    </source>
</evidence>
<dbReference type="PANTHER" id="PTHR19818:SF144">
    <property type="entry name" value="METALLOTHIONEIN EXPRESSION ACTIVATOR-RELATED"/>
    <property type="match status" value="1"/>
</dbReference>
<organism evidence="8 9">
    <name type="scientific">Phyllosticta citricarpa</name>
    <dbReference type="NCBI Taxonomy" id="55181"/>
    <lineage>
        <taxon>Eukaryota</taxon>
        <taxon>Fungi</taxon>
        <taxon>Dikarya</taxon>
        <taxon>Ascomycota</taxon>
        <taxon>Pezizomycotina</taxon>
        <taxon>Dothideomycetes</taxon>
        <taxon>Dothideomycetes incertae sedis</taxon>
        <taxon>Botryosphaeriales</taxon>
        <taxon>Phyllostictaceae</taxon>
        <taxon>Phyllosticta</taxon>
    </lineage>
</organism>
<keyword evidence="4" id="KW-0862">Zinc</keyword>
<evidence type="ECO:0000259" key="7">
    <source>
        <dbReference type="PROSITE" id="PS50157"/>
    </source>
</evidence>
<feature type="compositionally biased region" description="Low complexity" evidence="6">
    <location>
        <begin position="527"/>
        <end position="559"/>
    </location>
</feature>
<dbReference type="Proteomes" id="UP001365128">
    <property type="component" value="Unassembled WGS sequence"/>
</dbReference>
<accession>A0ABR1MM30</accession>
<dbReference type="Gene3D" id="3.30.160.60">
    <property type="entry name" value="Classic Zinc Finger"/>
    <property type="match status" value="3"/>
</dbReference>
<dbReference type="InterPro" id="IPR036236">
    <property type="entry name" value="Znf_C2H2_sf"/>
</dbReference>
<feature type="compositionally biased region" description="Low complexity" evidence="6">
    <location>
        <begin position="716"/>
        <end position="725"/>
    </location>
</feature>
<feature type="compositionally biased region" description="Basic and acidic residues" evidence="6">
    <location>
        <begin position="466"/>
        <end position="476"/>
    </location>
</feature>
<keyword evidence="3 5" id="KW-0863">Zinc-finger</keyword>
<keyword evidence="2" id="KW-0677">Repeat</keyword>
<feature type="compositionally biased region" description="Polar residues" evidence="6">
    <location>
        <begin position="70"/>
        <end position="105"/>
    </location>
</feature>
<evidence type="ECO:0000256" key="6">
    <source>
        <dbReference type="SAM" id="MobiDB-lite"/>
    </source>
</evidence>
<dbReference type="InterPro" id="IPR013087">
    <property type="entry name" value="Znf_C2H2_type"/>
</dbReference>
<dbReference type="Pfam" id="PF00096">
    <property type="entry name" value="zf-C2H2"/>
    <property type="match status" value="2"/>
</dbReference>
<feature type="region of interest" description="Disordered" evidence="6">
    <location>
        <begin position="625"/>
        <end position="753"/>
    </location>
</feature>
<feature type="compositionally biased region" description="Polar residues" evidence="6">
    <location>
        <begin position="1"/>
        <end position="12"/>
    </location>
</feature>
<comment type="caution">
    <text evidence="8">The sequence shown here is derived from an EMBL/GenBank/DDBJ whole genome shotgun (WGS) entry which is preliminary data.</text>
</comment>
<evidence type="ECO:0000256" key="2">
    <source>
        <dbReference type="ARBA" id="ARBA00022737"/>
    </source>
</evidence>
<feature type="domain" description="C2H2-type" evidence="7">
    <location>
        <begin position="363"/>
        <end position="392"/>
    </location>
</feature>
<dbReference type="SMART" id="SM00355">
    <property type="entry name" value="ZnF_C2H2"/>
    <property type="match status" value="2"/>
</dbReference>
<keyword evidence="1" id="KW-0479">Metal-binding</keyword>
<protein>
    <recommendedName>
        <fullName evidence="7">C2H2-type domain-containing protein</fullName>
    </recommendedName>
</protein>
<reference evidence="8 9" key="1">
    <citation type="submission" date="2024-04" db="EMBL/GenBank/DDBJ databases">
        <title>Phyllosticta paracitricarpa is synonymous to the EU quarantine fungus P. citricarpa based on phylogenomic analyses.</title>
        <authorList>
            <consortium name="Lawrence Berkeley National Laboratory"/>
            <person name="Van Ingen-Buijs V.A."/>
            <person name="Van Westerhoven A.C."/>
            <person name="Haridas S."/>
            <person name="Skiadas P."/>
            <person name="Martin F."/>
            <person name="Groenewald J.Z."/>
            <person name="Crous P.W."/>
            <person name="Seidl M.F."/>
        </authorList>
    </citation>
    <scope>NUCLEOTIDE SEQUENCE [LARGE SCALE GENOMIC DNA]</scope>
    <source>
        <strain evidence="8 9">CBS 122670</strain>
    </source>
</reference>
<evidence type="ECO:0000256" key="4">
    <source>
        <dbReference type="ARBA" id="ARBA00022833"/>
    </source>
</evidence>
<name>A0ABR1MM30_9PEZI</name>